<evidence type="ECO:0000313" key="1">
    <source>
        <dbReference type="EMBL" id="VDM25376.1"/>
    </source>
</evidence>
<accession>A0A183TXT0</accession>
<dbReference type="Proteomes" id="UP000050794">
    <property type="component" value="Unassembled WGS sequence"/>
</dbReference>
<evidence type="ECO:0000313" key="3">
    <source>
        <dbReference type="WBParaSite" id="TCNE_0000104901-mRNA-1"/>
    </source>
</evidence>
<name>A0A183TXT0_TOXCA</name>
<protein>
    <submittedName>
        <fullName evidence="3">tRNA(Phe) 7-((3-amino-3-carboxypropyl)-4-demethylwyosine(37)-N(4))-methyltransferase</fullName>
    </submittedName>
</protein>
<gene>
    <name evidence="1" type="ORF">TCNE_LOCUS1050</name>
</gene>
<keyword evidence="2" id="KW-1185">Reference proteome</keyword>
<dbReference type="EMBL" id="UYWY01000660">
    <property type="protein sequence ID" value="VDM25376.1"/>
    <property type="molecule type" value="Genomic_DNA"/>
</dbReference>
<evidence type="ECO:0000313" key="2">
    <source>
        <dbReference type="Proteomes" id="UP000050794"/>
    </source>
</evidence>
<reference evidence="1 2" key="2">
    <citation type="submission" date="2018-11" db="EMBL/GenBank/DDBJ databases">
        <authorList>
            <consortium name="Pathogen Informatics"/>
        </authorList>
    </citation>
    <scope>NUCLEOTIDE SEQUENCE [LARGE SCALE GENOMIC DNA]</scope>
</reference>
<dbReference type="WBParaSite" id="TCNE_0000104901-mRNA-1">
    <property type="protein sequence ID" value="TCNE_0000104901-mRNA-1"/>
    <property type="gene ID" value="TCNE_0000104901"/>
</dbReference>
<organism evidence="2 3">
    <name type="scientific">Toxocara canis</name>
    <name type="common">Canine roundworm</name>
    <dbReference type="NCBI Taxonomy" id="6265"/>
    <lineage>
        <taxon>Eukaryota</taxon>
        <taxon>Metazoa</taxon>
        <taxon>Ecdysozoa</taxon>
        <taxon>Nematoda</taxon>
        <taxon>Chromadorea</taxon>
        <taxon>Rhabditida</taxon>
        <taxon>Spirurina</taxon>
        <taxon>Ascaridomorpha</taxon>
        <taxon>Ascaridoidea</taxon>
        <taxon>Toxocaridae</taxon>
        <taxon>Toxocara</taxon>
    </lineage>
</organism>
<proteinExistence type="predicted"/>
<reference evidence="3" key="1">
    <citation type="submission" date="2016-06" db="UniProtKB">
        <authorList>
            <consortium name="WormBaseParasite"/>
        </authorList>
    </citation>
    <scope>IDENTIFICATION</scope>
</reference>
<sequence>MMLLGWYTGEAGVETCAKVSNQEQNDGLQEPSLFSAEETCTLLQSLERATSRSDVGTDLVARLLNDRRSNFKSLLAIRGTCQVPLAGDELFTVDIIRNGYPRASNVADGVKNFFIKTMVKLEEEGCCEETFAKMSKQNGALHYRLKARELVVC</sequence>
<dbReference type="AlphaFoldDB" id="A0A183TXT0"/>